<name>A0A0M5J0A2_DROBS</name>
<dbReference type="Proteomes" id="UP000494163">
    <property type="component" value="Chromosome 3R"/>
</dbReference>
<protein>
    <submittedName>
        <fullName evidence="1">CG34297</fullName>
    </submittedName>
</protein>
<dbReference type="PANTHER" id="PTHR46540">
    <property type="entry name" value="TETRATRICOPEPTIDE REPEAT PROTEIN 12"/>
    <property type="match status" value="1"/>
</dbReference>
<dbReference type="InterPro" id="IPR011990">
    <property type="entry name" value="TPR-like_helical_dom_sf"/>
</dbReference>
<proteinExistence type="predicted"/>
<dbReference type="SUPFAM" id="SSF48452">
    <property type="entry name" value="TPR-like"/>
    <property type="match status" value="1"/>
</dbReference>
<dbReference type="PANTHER" id="PTHR46540:SF1">
    <property type="entry name" value="TETRATRICOPEPTIDE REPEAT PROTEIN 12"/>
    <property type="match status" value="1"/>
</dbReference>
<dbReference type="OrthoDB" id="2017782at2759"/>
<gene>
    <name evidence="1" type="ORF">Dbus_chr3Rg2111</name>
</gene>
<accession>A0A0M5J0A2</accession>
<dbReference type="AlphaFoldDB" id="A0A0M5J0A2"/>
<organism evidence="1 2">
    <name type="scientific">Drosophila busckii</name>
    <name type="common">Fruit fly</name>
    <dbReference type="NCBI Taxonomy" id="30019"/>
    <lineage>
        <taxon>Eukaryota</taxon>
        <taxon>Metazoa</taxon>
        <taxon>Ecdysozoa</taxon>
        <taxon>Arthropoda</taxon>
        <taxon>Hexapoda</taxon>
        <taxon>Insecta</taxon>
        <taxon>Pterygota</taxon>
        <taxon>Neoptera</taxon>
        <taxon>Endopterygota</taxon>
        <taxon>Diptera</taxon>
        <taxon>Brachycera</taxon>
        <taxon>Muscomorpha</taxon>
        <taxon>Ephydroidea</taxon>
        <taxon>Drosophilidae</taxon>
        <taxon>Drosophila</taxon>
    </lineage>
</organism>
<reference evidence="1 2" key="1">
    <citation type="submission" date="2015-08" db="EMBL/GenBank/DDBJ databases">
        <title>Ancestral chromatin configuration constrains chromatin evolution on differentiating sex chromosomes in Drosophila.</title>
        <authorList>
            <person name="Zhou Q."/>
            <person name="Bachtrog D."/>
        </authorList>
    </citation>
    <scope>NUCLEOTIDE SEQUENCE [LARGE SCALE GENOMIC DNA]</scope>
    <source>
        <tissue evidence="1">Whole larvae</tissue>
    </source>
</reference>
<dbReference type="OMA" id="CVKYARK"/>
<evidence type="ECO:0000313" key="1">
    <source>
        <dbReference type="EMBL" id="ALC47361.1"/>
    </source>
</evidence>
<evidence type="ECO:0000313" key="2">
    <source>
        <dbReference type="Proteomes" id="UP000494163"/>
    </source>
</evidence>
<dbReference type="GO" id="GO:0005737">
    <property type="term" value="C:cytoplasm"/>
    <property type="evidence" value="ECO:0007669"/>
    <property type="project" value="TreeGrafter"/>
</dbReference>
<dbReference type="GO" id="GO:0005813">
    <property type="term" value="C:centrosome"/>
    <property type="evidence" value="ECO:0007669"/>
    <property type="project" value="TreeGrafter"/>
</dbReference>
<dbReference type="GO" id="GO:0007288">
    <property type="term" value="P:sperm axoneme assembly"/>
    <property type="evidence" value="ECO:0007669"/>
    <property type="project" value="TreeGrafter"/>
</dbReference>
<dbReference type="InterPro" id="IPR043195">
    <property type="entry name" value="TTC12"/>
</dbReference>
<dbReference type="STRING" id="30019.A0A0M5J0A2"/>
<keyword evidence="2" id="KW-1185">Reference proteome</keyword>
<dbReference type="Gene3D" id="1.25.40.10">
    <property type="entry name" value="Tetratricopeptide repeat domain"/>
    <property type="match status" value="1"/>
</dbReference>
<sequence length="222" mass="26028">MFSLQHAQTDEAFLKLNSQLEEVTLLLRSLIKPTEEGAANAATPLTAESVTEDNFIVTRRRIKAETETRPRRAALPKNDKFTFMRQVEVDLKERSKARLEREHVAQKFRKLGNAAYRDANYEHAIQMYSQGIENIEDSPILYINRALCFIKLTQFKRGIIDCDYVLNKLDEKNLRAWLYRAMAYRGLNDEANFENCIKYARKYHSKQLEYIANFLLKLKQLE</sequence>
<dbReference type="EMBL" id="CP012526">
    <property type="protein sequence ID" value="ALC47361.1"/>
    <property type="molecule type" value="Genomic_DNA"/>
</dbReference>
<dbReference type="SMR" id="A0A0M5J0A2"/>
<dbReference type="GO" id="GO:0070286">
    <property type="term" value="P:axonemal dynein complex assembly"/>
    <property type="evidence" value="ECO:0007669"/>
    <property type="project" value="TreeGrafter"/>
</dbReference>